<dbReference type="EMBL" id="AUWU02000005">
    <property type="protein sequence ID" value="KAH0573120.1"/>
    <property type="molecule type" value="Genomic_DNA"/>
</dbReference>
<reference evidence="1 2" key="1">
    <citation type="journal article" date="2014" name="PLoS Genet.">
        <title>The Genome of Spironucleus salmonicida Highlights a Fish Pathogen Adapted to Fluctuating Environments.</title>
        <authorList>
            <person name="Xu F."/>
            <person name="Jerlstrom-Hultqvist J."/>
            <person name="Einarsson E."/>
            <person name="Astvaldsson A."/>
            <person name="Svard S.G."/>
            <person name="Andersson J.O."/>
        </authorList>
    </citation>
    <scope>NUCLEOTIDE SEQUENCE</scope>
    <source>
        <strain evidence="2">ATCC 50377</strain>
    </source>
</reference>
<protein>
    <submittedName>
        <fullName evidence="1">Uncharacterized protein</fullName>
    </submittedName>
</protein>
<evidence type="ECO:0000313" key="2">
    <source>
        <dbReference type="EMBL" id="KAH0573120.1"/>
    </source>
</evidence>
<accession>V6LDW2</accession>
<evidence type="ECO:0000313" key="3">
    <source>
        <dbReference type="Proteomes" id="UP000018208"/>
    </source>
</evidence>
<reference evidence="2" key="2">
    <citation type="submission" date="2020-12" db="EMBL/GenBank/DDBJ databases">
        <title>New Spironucleus salmonicida genome in near-complete chromosomes.</title>
        <authorList>
            <person name="Xu F."/>
            <person name="Kurt Z."/>
            <person name="Jimenez-Gonzalez A."/>
            <person name="Astvaldsson A."/>
            <person name="Andersson J.O."/>
            <person name="Svard S.G."/>
        </authorList>
    </citation>
    <scope>NUCLEOTIDE SEQUENCE</scope>
    <source>
        <strain evidence="2">ATCC 50377</strain>
    </source>
</reference>
<name>V6LDW2_9EUKA</name>
<sequence>MTDSPSADSNSECLSLPPMIHKSLIFVNRFASLPLGDQIAFLDLDFEMVLLNDPRAILLHAEIVPAGFFAALDVDASRFATMFSRVTKGPWVQLCYFAEGYLQAIAVQGGKVAGRKFEKLNGLKEFADQIQIVFDDAICFVEQNSTIFEDVQLPVESMLVSSTIQYAQCLAAELYGTERFGYAVRFIVRQVQLAVLRLVEGGNIKFKIHSEPDIMALLQLVEDDALVAASIAVKGEEEEEEYC</sequence>
<organism evidence="1">
    <name type="scientific">Spironucleus salmonicida</name>
    <dbReference type="NCBI Taxonomy" id="348837"/>
    <lineage>
        <taxon>Eukaryota</taxon>
        <taxon>Metamonada</taxon>
        <taxon>Diplomonadida</taxon>
        <taxon>Hexamitidae</taxon>
        <taxon>Hexamitinae</taxon>
        <taxon>Spironucleus</taxon>
    </lineage>
</organism>
<evidence type="ECO:0000313" key="1">
    <source>
        <dbReference type="EMBL" id="EST41881.1"/>
    </source>
</evidence>
<dbReference type="AlphaFoldDB" id="V6LDW2"/>
<dbReference type="VEuPathDB" id="GiardiaDB:SS50377_25238"/>
<dbReference type="EMBL" id="KI546167">
    <property type="protein sequence ID" value="EST41881.1"/>
    <property type="molecule type" value="Genomic_DNA"/>
</dbReference>
<keyword evidence="3" id="KW-1185">Reference proteome</keyword>
<dbReference type="Proteomes" id="UP000018208">
    <property type="component" value="Unassembled WGS sequence"/>
</dbReference>
<proteinExistence type="predicted"/>
<gene>
    <name evidence="1" type="ORF">SS50377_18718</name>
    <name evidence="2" type="ORF">SS50377_25238</name>
</gene>